<feature type="transmembrane region" description="Helical" evidence="6">
    <location>
        <begin position="46"/>
        <end position="64"/>
    </location>
</feature>
<name>A0ABS6GSE6_9BACI</name>
<reference evidence="7 8" key="1">
    <citation type="journal article" date="2011" name="Int. J. Syst. Evol. Microbiol.">
        <title>Allobacillus halotolerans gen. nov., sp. nov. isolated from shrimp paste.</title>
        <authorList>
            <person name="Sheu S.Y."/>
            <person name="Arun A.B."/>
            <person name="Jiang S.R."/>
            <person name="Young C.C."/>
            <person name="Chen W.M."/>
        </authorList>
    </citation>
    <scope>NUCLEOTIDE SEQUENCE [LARGE SCALE GENOMIC DNA]</scope>
    <source>
        <strain evidence="7 8">LMG 24826</strain>
    </source>
</reference>
<feature type="transmembrane region" description="Helical" evidence="6">
    <location>
        <begin position="117"/>
        <end position="138"/>
    </location>
</feature>
<evidence type="ECO:0000313" key="8">
    <source>
        <dbReference type="Proteomes" id="UP000812672"/>
    </source>
</evidence>
<feature type="transmembrane region" description="Helical" evidence="6">
    <location>
        <begin position="331"/>
        <end position="355"/>
    </location>
</feature>
<dbReference type="PANTHER" id="PTHR30250">
    <property type="entry name" value="PST FAMILY PREDICTED COLANIC ACID TRANSPORTER"/>
    <property type="match status" value="1"/>
</dbReference>
<gene>
    <name evidence="7" type="ORF">KQ486_12425</name>
</gene>
<evidence type="ECO:0000256" key="4">
    <source>
        <dbReference type="ARBA" id="ARBA00022989"/>
    </source>
</evidence>
<dbReference type="Proteomes" id="UP000812672">
    <property type="component" value="Unassembled WGS sequence"/>
</dbReference>
<evidence type="ECO:0000313" key="7">
    <source>
        <dbReference type="EMBL" id="MBU6081820.1"/>
    </source>
</evidence>
<dbReference type="EMBL" id="JAHLZF010000023">
    <property type="protein sequence ID" value="MBU6081820.1"/>
    <property type="molecule type" value="Genomic_DNA"/>
</dbReference>
<keyword evidence="5 6" id="KW-0472">Membrane</keyword>
<evidence type="ECO:0000256" key="3">
    <source>
        <dbReference type="ARBA" id="ARBA00022692"/>
    </source>
</evidence>
<keyword evidence="2" id="KW-1003">Cell membrane</keyword>
<feature type="transmembrane region" description="Helical" evidence="6">
    <location>
        <begin position="166"/>
        <end position="188"/>
    </location>
</feature>
<organism evidence="7 8">
    <name type="scientific">Allobacillus halotolerans</name>
    <dbReference type="NCBI Taxonomy" id="570278"/>
    <lineage>
        <taxon>Bacteria</taxon>
        <taxon>Bacillati</taxon>
        <taxon>Bacillota</taxon>
        <taxon>Bacilli</taxon>
        <taxon>Bacillales</taxon>
        <taxon>Bacillaceae</taxon>
        <taxon>Allobacillus</taxon>
    </lineage>
</organism>
<keyword evidence="4 6" id="KW-1133">Transmembrane helix</keyword>
<accession>A0ABS6GSE6</accession>
<dbReference type="InterPro" id="IPR050833">
    <property type="entry name" value="Poly_Biosynth_Transport"/>
</dbReference>
<protein>
    <submittedName>
        <fullName evidence="7">Oligosaccharide flippase family protein</fullName>
    </submittedName>
</protein>
<feature type="transmembrane region" description="Helical" evidence="6">
    <location>
        <begin position="84"/>
        <end position="105"/>
    </location>
</feature>
<keyword evidence="8" id="KW-1185">Reference proteome</keyword>
<comment type="subcellular location">
    <subcellularLocation>
        <location evidence="1">Cell membrane</location>
        <topology evidence="1">Multi-pass membrane protein</topology>
    </subcellularLocation>
</comment>
<feature type="transmembrane region" description="Helical" evidence="6">
    <location>
        <begin position="393"/>
        <end position="415"/>
    </location>
</feature>
<evidence type="ECO:0000256" key="6">
    <source>
        <dbReference type="SAM" id="Phobius"/>
    </source>
</evidence>
<evidence type="ECO:0000256" key="1">
    <source>
        <dbReference type="ARBA" id="ARBA00004651"/>
    </source>
</evidence>
<feature type="transmembrane region" description="Helical" evidence="6">
    <location>
        <begin position="12"/>
        <end position="34"/>
    </location>
</feature>
<evidence type="ECO:0000256" key="5">
    <source>
        <dbReference type="ARBA" id="ARBA00023136"/>
    </source>
</evidence>
<proteinExistence type="predicted"/>
<dbReference type="RefSeq" id="WP_216687801.1">
    <property type="nucleotide sequence ID" value="NZ_CAUPKR010000015.1"/>
</dbReference>
<dbReference type="PANTHER" id="PTHR30250:SF11">
    <property type="entry name" value="O-ANTIGEN TRANSPORTER-RELATED"/>
    <property type="match status" value="1"/>
</dbReference>
<feature type="transmembrane region" description="Helical" evidence="6">
    <location>
        <begin position="367"/>
        <end position="387"/>
    </location>
</feature>
<feature type="transmembrane region" description="Helical" evidence="6">
    <location>
        <begin position="299"/>
        <end position="319"/>
    </location>
</feature>
<comment type="caution">
    <text evidence="7">The sequence shown here is derived from an EMBL/GenBank/DDBJ whole genome shotgun (WGS) entry which is preliminary data.</text>
</comment>
<evidence type="ECO:0000256" key="2">
    <source>
        <dbReference type="ARBA" id="ARBA00022475"/>
    </source>
</evidence>
<sequence>MLNKSIFVIDKQIFSNIFTLFKGSVLGTIIMMCSQPIITRLYTPEELGFFALIFSIVTMFSPVINGQYDLLIVSAKSEKEADTFAVISVIVGLLLVTFIALGLIVIQFSKFKVFEDVGWWILSSCILLIVFGINNILVSYNNRHLRYKLISKVNIIRNFGRSLFQILFGLVGFGNLGVLAGNFIGFLMGMKKQSDFLRGQLHRFYKVKKNEVLKLMKNNYKQPVFSAPGVFFSSSANSLIALFVGSLYGIEQLGYYSIAILILNAPLSMFSSNIGKVFYRTATKEKNDRGQFKNSLNKFSIILILIAVPLFVILFFTIIPITELVLGEGWGIVGLFVIFQIPMFSARFIVMSLNTSFIINGKQHIKLTLQSLFFFFTILSGLLASILELDINSFLIITSFLVAGVYILMYVYIYIDSKRTVI</sequence>
<feature type="transmembrane region" description="Helical" evidence="6">
    <location>
        <begin position="254"/>
        <end position="279"/>
    </location>
</feature>
<keyword evidence="3 6" id="KW-0812">Transmembrane</keyword>
<dbReference type="Pfam" id="PF13440">
    <property type="entry name" value="Polysacc_synt_3"/>
    <property type="match status" value="1"/>
</dbReference>